<gene>
    <name evidence="3" type="ORF">M427DRAFT_34101</name>
</gene>
<dbReference type="InterPro" id="IPR036400">
    <property type="entry name" value="Cyt_B5-like_heme/steroid_sf"/>
</dbReference>
<protein>
    <recommendedName>
        <fullName evidence="5">Cytochrome b5 heme-binding domain-containing protein</fullName>
    </recommendedName>
</protein>
<sequence length="466" mass="51073">MSEFNILALILSMQRAWECASPPQLYAPLQSSRVQRVRIARITSLTPSVGRSTRCGDGTGAGARARSRKRPDGTAHHIPLTSSDTAIGRCVGFARGCVRVAERNKTEPKGAGGQPESATISRNTAVLTPALFCSFSKTLFLFMPAQIRHIYMHTIDKRPIQPRPSSWDPSVPPQSPAHSCLPPAHAHHAHHAPQTPGAQPVSDLSLITDYRQSGGLVDCLVEGTEGVTEGMEGGKANPSVRQTPAPTTGPQPVTSTLPLLSSHLLTTLGAVSATKAWPSIWKDDVGDARYSLRSEGAHWRVRAWTGYLDGLIYLMEDAHASWTWTEAKERDRKGRLMIELTVERASERARKPAIRTHSTCQQTSAAEEATVCCAREELPDGRSPIKAKTAQEKLIVIDNVVYTVQNYMDEHPAGANLLKVLHRPRRHLPVQRRSVLPRQRCDPSPLEDDLVVNDNEKWVGLVSGKV</sequence>
<keyword evidence="4" id="KW-1185">Reference proteome</keyword>
<dbReference type="PROSITE" id="PS00191">
    <property type="entry name" value="CYTOCHROME_B5_1"/>
    <property type="match status" value="1"/>
</dbReference>
<feature type="region of interest" description="Disordered" evidence="1">
    <location>
        <begin position="161"/>
        <end position="201"/>
    </location>
</feature>
<evidence type="ECO:0000256" key="1">
    <source>
        <dbReference type="SAM" id="MobiDB-lite"/>
    </source>
</evidence>
<evidence type="ECO:0000313" key="3">
    <source>
        <dbReference type="EMBL" id="KXS13232.1"/>
    </source>
</evidence>
<dbReference type="EMBL" id="KQ965780">
    <property type="protein sequence ID" value="KXS13232.1"/>
    <property type="molecule type" value="Genomic_DNA"/>
</dbReference>
<evidence type="ECO:0000313" key="4">
    <source>
        <dbReference type="Proteomes" id="UP000070544"/>
    </source>
</evidence>
<feature type="compositionally biased region" description="Polar residues" evidence="1">
    <location>
        <begin position="239"/>
        <end position="253"/>
    </location>
</feature>
<feature type="chain" id="PRO_5007296018" description="Cytochrome b5 heme-binding domain-containing protein" evidence="2">
    <location>
        <begin position="20"/>
        <end position="466"/>
    </location>
</feature>
<dbReference type="AlphaFoldDB" id="A0A139A8V0"/>
<feature type="signal peptide" evidence="2">
    <location>
        <begin position="1"/>
        <end position="19"/>
    </location>
</feature>
<accession>A0A139A8V0</accession>
<evidence type="ECO:0000256" key="2">
    <source>
        <dbReference type="SAM" id="SignalP"/>
    </source>
</evidence>
<evidence type="ECO:0008006" key="5">
    <source>
        <dbReference type="Google" id="ProtNLM"/>
    </source>
</evidence>
<proteinExistence type="predicted"/>
<dbReference type="InterPro" id="IPR018506">
    <property type="entry name" value="Cyt_B5_heme-BS"/>
</dbReference>
<reference evidence="3 4" key="1">
    <citation type="journal article" date="2015" name="Genome Biol. Evol.">
        <title>Phylogenomic analyses indicate that early fungi evolved digesting cell walls of algal ancestors of land plants.</title>
        <authorList>
            <person name="Chang Y."/>
            <person name="Wang S."/>
            <person name="Sekimoto S."/>
            <person name="Aerts A.L."/>
            <person name="Choi C."/>
            <person name="Clum A."/>
            <person name="LaButti K.M."/>
            <person name="Lindquist E.A."/>
            <person name="Yee Ngan C."/>
            <person name="Ohm R.A."/>
            <person name="Salamov A.A."/>
            <person name="Grigoriev I.V."/>
            <person name="Spatafora J.W."/>
            <person name="Berbee M.L."/>
        </authorList>
    </citation>
    <scope>NUCLEOTIDE SEQUENCE [LARGE SCALE GENOMIC DNA]</scope>
    <source>
        <strain evidence="3 4">JEL478</strain>
    </source>
</reference>
<dbReference type="GO" id="GO:0020037">
    <property type="term" value="F:heme binding"/>
    <property type="evidence" value="ECO:0007669"/>
    <property type="project" value="InterPro"/>
</dbReference>
<organism evidence="3 4">
    <name type="scientific">Gonapodya prolifera (strain JEL478)</name>
    <name type="common">Monoblepharis prolifera</name>
    <dbReference type="NCBI Taxonomy" id="1344416"/>
    <lineage>
        <taxon>Eukaryota</taxon>
        <taxon>Fungi</taxon>
        <taxon>Fungi incertae sedis</taxon>
        <taxon>Chytridiomycota</taxon>
        <taxon>Chytridiomycota incertae sedis</taxon>
        <taxon>Monoblepharidomycetes</taxon>
        <taxon>Monoblepharidales</taxon>
        <taxon>Gonapodyaceae</taxon>
        <taxon>Gonapodya</taxon>
    </lineage>
</organism>
<name>A0A139A8V0_GONPJ</name>
<dbReference type="SUPFAM" id="SSF55856">
    <property type="entry name" value="Cytochrome b5-like heme/steroid binding domain"/>
    <property type="match status" value="1"/>
</dbReference>
<dbReference type="Proteomes" id="UP000070544">
    <property type="component" value="Unassembled WGS sequence"/>
</dbReference>
<feature type="region of interest" description="Disordered" evidence="1">
    <location>
        <begin position="50"/>
        <end position="79"/>
    </location>
</feature>
<feature type="region of interest" description="Disordered" evidence="1">
    <location>
        <begin position="227"/>
        <end position="253"/>
    </location>
</feature>
<keyword evidence="2" id="KW-0732">Signal</keyword>